<reference evidence="4 5" key="1">
    <citation type="submission" date="2022-12" db="EMBL/GenBank/DDBJ databases">
        <title>Chromosome-level genome of Tegillarca granosa.</title>
        <authorList>
            <person name="Kim J."/>
        </authorList>
    </citation>
    <scope>NUCLEOTIDE SEQUENCE [LARGE SCALE GENOMIC DNA]</scope>
    <source>
        <strain evidence="4">Teg-2019</strain>
        <tissue evidence="4">Adductor muscle</tissue>
    </source>
</reference>
<protein>
    <submittedName>
        <fullName evidence="4">Uncharacterized protein</fullName>
    </submittedName>
</protein>
<dbReference type="Pfam" id="PF00102">
    <property type="entry name" value="Y_phosphatase"/>
    <property type="match status" value="3"/>
</dbReference>
<evidence type="ECO:0000256" key="1">
    <source>
        <dbReference type="SAM" id="Phobius"/>
    </source>
</evidence>
<comment type="caution">
    <text evidence="4">The sequence shown here is derived from an EMBL/GenBank/DDBJ whole genome shotgun (WGS) entry which is preliminary data.</text>
</comment>
<keyword evidence="1" id="KW-0812">Transmembrane</keyword>
<feature type="domain" description="Tyrosine-protein phosphatase" evidence="2">
    <location>
        <begin position="45"/>
        <end position="269"/>
    </location>
</feature>
<dbReference type="PROSITE" id="PS50056">
    <property type="entry name" value="TYR_PHOSPHATASE_2"/>
    <property type="match status" value="2"/>
</dbReference>
<dbReference type="PROSITE" id="PS00383">
    <property type="entry name" value="TYR_PHOSPHATASE_1"/>
    <property type="match status" value="1"/>
</dbReference>
<feature type="domain" description="Tyrosine specific protein phosphatases" evidence="3">
    <location>
        <begin position="221"/>
        <end position="274"/>
    </location>
</feature>
<evidence type="ECO:0000259" key="2">
    <source>
        <dbReference type="PROSITE" id="PS50055"/>
    </source>
</evidence>
<dbReference type="SMART" id="SM00194">
    <property type="entry name" value="PTPc"/>
    <property type="match status" value="1"/>
</dbReference>
<keyword evidence="1" id="KW-1133">Transmembrane helix</keyword>
<feature type="domain" description="Tyrosine-protein phosphatase" evidence="2">
    <location>
        <begin position="316"/>
        <end position="424"/>
    </location>
</feature>
<dbReference type="PANTHER" id="PTHR19134:SF449">
    <property type="entry name" value="TYROSINE-PROTEIN PHOSPHATASE 1"/>
    <property type="match status" value="1"/>
</dbReference>
<dbReference type="SMART" id="SM00404">
    <property type="entry name" value="PTPc_motif"/>
    <property type="match status" value="2"/>
</dbReference>
<dbReference type="InterPro" id="IPR016130">
    <property type="entry name" value="Tyr_Pase_AS"/>
</dbReference>
<dbReference type="CDD" id="cd00047">
    <property type="entry name" value="PTPc"/>
    <property type="match status" value="1"/>
</dbReference>
<keyword evidence="1" id="KW-0472">Membrane</keyword>
<accession>A0ABQ9EC18</accession>
<evidence type="ECO:0000259" key="3">
    <source>
        <dbReference type="PROSITE" id="PS50056"/>
    </source>
</evidence>
<proteinExistence type="predicted"/>
<dbReference type="SUPFAM" id="SSF52799">
    <property type="entry name" value="(Phosphotyrosine protein) phosphatases II"/>
    <property type="match status" value="2"/>
</dbReference>
<dbReference type="PRINTS" id="PR00700">
    <property type="entry name" value="PRTYPHPHTASE"/>
</dbReference>
<dbReference type="Gene3D" id="3.90.190.10">
    <property type="entry name" value="Protein tyrosine phosphatase superfamily"/>
    <property type="match status" value="3"/>
</dbReference>
<evidence type="ECO:0000313" key="5">
    <source>
        <dbReference type="Proteomes" id="UP001217089"/>
    </source>
</evidence>
<dbReference type="Proteomes" id="UP001217089">
    <property type="component" value="Unassembled WGS sequence"/>
</dbReference>
<gene>
    <name evidence="4" type="ORF">KUTeg_019270</name>
</gene>
<dbReference type="InterPro" id="IPR003595">
    <property type="entry name" value="Tyr_Pase_cat"/>
</dbReference>
<name>A0ABQ9EC18_TEGGR</name>
<dbReference type="EMBL" id="JARBDR010000917">
    <property type="protein sequence ID" value="KAJ8302874.1"/>
    <property type="molecule type" value="Genomic_DNA"/>
</dbReference>
<feature type="transmembrane region" description="Helical" evidence="1">
    <location>
        <begin position="12"/>
        <end position="32"/>
    </location>
</feature>
<evidence type="ECO:0000313" key="4">
    <source>
        <dbReference type="EMBL" id="KAJ8302874.1"/>
    </source>
</evidence>
<dbReference type="InterPro" id="IPR000242">
    <property type="entry name" value="PTP_cat"/>
</dbReference>
<feature type="domain" description="Tyrosine specific protein phosphatases" evidence="3">
    <location>
        <begin position="343"/>
        <end position="415"/>
    </location>
</feature>
<feature type="non-terminal residue" evidence="4">
    <location>
        <position position="1"/>
    </location>
</feature>
<dbReference type="PROSITE" id="PS50055">
    <property type="entry name" value="TYR_PHOSPHATASE_PTP"/>
    <property type="match status" value="2"/>
</dbReference>
<dbReference type="InterPro" id="IPR050348">
    <property type="entry name" value="Protein-Tyr_Phosphatase"/>
</dbReference>
<sequence>SDSAPKPNTGVIAGVVSAGVVVAVIVIGLLLYKKRRGVKKDKQNNRNHIDSVRDFNAGFSDDHSRVVLETLPGVPNSDYINANYIDGVHNLNKSIYVAAQGPKTTTVIDFWRMIWQIKSGIIVMLANPMEKGKNKCFKYWPDVTKVQIHGDLKITLDSEFESLYFTNRQLNVTHQKTGEIRNIHHLHFTTWPDHGTPDPTQLVLFHRNYMKTKSDLLGPPVVHCSAGVGRTGTFIALDALYKYGKTNDTVDVFEYVKVMRKNRMSMVQTKSYKDHTGFLVTQCPLLDTVVDFWCLVYDHESSTIVTLDCTSEDGPENERIIKVFEVQSWRQGLPIPSSGHVLLKLIEMVEHWKTTASDGPITVVCMDGAKCCGLFCALFNSIQKLRYEDDVDIYQTVKQLQVRRPEFFSSIEQYRFFYNVVQEYIENANIYMN</sequence>
<dbReference type="InterPro" id="IPR000387">
    <property type="entry name" value="Tyr_Pase_dom"/>
</dbReference>
<dbReference type="PANTHER" id="PTHR19134">
    <property type="entry name" value="RECEPTOR-TYPE TYROSINE-PROTEIN PHOSPHATASE"/>
    <property type="match status" value="1"/>
</dbReference>
<dbReference type="InterPro" id="IPR029021">
    <property type="entry name" value="Prot-tyrosine_phosphatase-like"/>
</dbReference>
<organism evidence="4 5">
    <name type="scientific">Tegillarca granosa</name>
    <name type="common">Malaysian cockle</name>
    <name type="synonym">Anadara granosa</name>
    <dbReference type="NCBI Taxonomy" id="220873"/>
    <lineage>
        <taxon>Eukaryota</taxon>
        <taxon>Metazoa</taxon>
        <taxon>Spiralia</taxon>
        <taxon>Lophotrochozoa</taxon>
        <taxon>Mollusca</taxon>
        <taxon>Bivalvia</taxon>
        <taxon>Autobranchia</taxon>
        <taxon>Pteriomorphia</taxon>
        <taxon>Arcoida</taxon>
        <taxon>Arcoidea</taxon>
        <taxon>Arcidae</taxon>
        <taxon>Tegillarca</taxon>
    </lineage>
</organism>
<keyword evidence="5" id="KW-1185">Reference proteome</keyword>